<dbReference type="PANTHER" id="PTHR22911:SF137">
    <property type="entry name" value="SOLUTE CARRIER FAMILY 35 MEMBER G2-RELATED"/>
    <property type="match status" value="1"/>
</dbReference>
<evidence type="ECO:0000313" key="5">
    <source>
        <dbReference type="Proteomes" id="UP000008366"/>
    </source>
</evidence>
<protein>
    <recommendedName>
        <fullName evidence="3">EamA domain-containing protein</fullName>
    </recommendedName>
</protein>
<accession>K6W8B3</accession>
<dbReference type="InterPro" id="IPR000620">
    <property type="entry name" value="EamA_dom"/>
</dbReference>
<feature type="transmembrane region" description="Helical" evidence="2">
    <location>
        <begin position="102"/>
        <end position="122"/>
    </location>
</feature>
<dbReference type="InterPro" id="IPR037185">
    <property type="entry name" value="EmrE-like"/>
</dbReference>
<dbReference type="PANTHER" id="PTHR22911">
    <property type="entry name" value="ACYL-MALONYL CONDENSING ENZYME-RELATED"/>
    <property type="match status" value="1"/>
</dbReference>
<feature type="transmembrane region" description="Helical" evidence="2">
    <location>
        <begin position="223"/>
        <end position="243"/>
    </location>
</feature>
<dbReference type="GO" id="GO:0016020">
    <property type="term" value="C:membrane"/>
    <property type="evidence" value="ECO:0007669"/>
    <property type="project" value="InterPro"/>
</dbReference>
<evidence type="ECO:0000313" key="4">
    <source>
        <dbReference type="EMBL" id="GAB95435.1"/>
    </source>
</evidence>
<gene>
    <name evidence="4" type="ORF">KILIM_020_00030</name>
</gene>
<keyword evidence="5" id="KW-1185">Reference proteome</keyword>
<dbReference type="AlphaFoldDB" id="K6W8B3"/>
<dbReference type="eggNOG" id="COG0697">
    <property type="taxonomic scope" value="Bacteria"/>
</dbReference>
<evidence type="ECO:0000256" key="1">
    <source>
        <dbReference type="ARBA" id="ARBA00007362"/>
    </source>
</evidence>
<comment type="caution">
    <text evidence="4">The sequence shown here is derived from an EMBL/GenBank/DDBJ whole genome shotgun (WGS) entry which is preliminary data.</text>
</comment>
<feature type="transmembrane region" description="Helical" evidence="2">
    <location>
        <begin position="74"/>
        <end position="95"/>
    </location>
</feature>
<dbReference type="SUPFAM" id="SSF103481">
    <property type="entry name" value="Multidrug resistance efflux transporter EmrE"/>
    <property type="match status" value="2"/>
</dbReference>
<feature type="transmembrane region" description="Helical" evidence="2">
    <location>
        <begin position="39"/>
        <end position="62"/>
    </location>
</feature>
<feature type="transmembrane region" description="Helical" evidence="2">
    <location>
        <begin position="128"/>
        <end position="148"/>
    </location>
</feature>
<dbReference type="STRING" id="1184609.KILIM_020_00030"/>
<comment type="similarity">
    <text evidence="1">Belongs to the EamA transporter family.</text>
</comment>
<feature type="transmembrane region" description="Helical" evidence="2">
    <location>
        <begin position="278"/>
        <end position="295"/>
    </location>
</feature>
<evidence type="ECO:0000256" key="2">
    <source>
        <dbReference type="SAM" id="Phobius"/>
    </source>
</evidence>
<name>K6W8B3_9MICO</name>
<dbReference type="Proteomes" id="UP000008366">
    <property type="component" value="Unassembled WGS sequence"/>
</dbReference>
<feature type="domain" description="EamA" evidence="3">
    <location>
        <begin position="168"/>
        <end position="293"/>
    </location>
</feature>
<dbReference type="Pfam" id="PF00892">
    <property type="entry name" value="EamA"/>
    <property type="match status" value="2"/>
</dbReference>
<proteinExistence type="inferred from homology"/>
<evidence type="ECO:0000259" key="3">
    <source>
        <dbReference type="Pfam" id="PF00892"/>
    </source>
</evidence>
<feature type="transmembrane region" description="Helical" evidence="2">
    <location>
        <begin position="191"/>
        <end position="211"/>
    </location>
</feature>
<dbReference type="Gene3D" id="1.10.3730.20">
    <property type="match status" value="1"/>
</dbReference>
<sequence>MAPVGARYWPVVTTVILALCSALAYGFSDFAAGITARRVSVWSVAICTQAASLLIIAAALVQPALRGAPDLSDVAWGLLAAVGNAMGTAFIYRGFATGRMSVVAPISAVGAAVVPVATGVLLGERPSVLVWAGIVAALPGIWFVSRVADTSREGTITPSGHAAAVRDAVIAGFGFGVLFVGLGQIPREAGLQPVVLSQLIALGLLIGAATLVRARWRPSRRAVAGGAVAGVLSGAANLTYLWATHSGPMTVAAILTTLYPAVTILLAAAVLGERIDRVQALGLLLCATAVTFVAAG</sequence>
<feature type="transmembrane region" description="Helical" evidence="2">
    <location>
        <begin position="6"/>
        <end position="27"/>
    </location>
</feature>
<dbReference type="EMBL" id="BAHD01000020">
    <property type="protein sequence ID" value="GAB95435.1"/>
    <property type="molecule type" value="Genomic_DNA"/>
</dbReference>
<reference evidence="4 5" key="1">
    <citation type="submission" date="2012-08" db="EMBL/GenBank/DDBJ databases">
        <title>Whole genome shotgun sequence of Kineosphaera limosa NBRC 100340.</title>
        <authorList>
            <person name="Yoshida I."/>
            <person name="Isaki S."/>
            <person name="Hosoyama A."/>
            <person name="Tsuchikane K."/>
            <person name="Katsumata H."/>
            <person name="Ando Y."/>
            <person name="Ohji S."/>
            <person name="Hamada M."/>
            <person name="Tamura T."/>
            <person name="Yamazoe A."/>
            <person name="Yamazaki S."/>
            <person name="Fujita N."/>
        </authorList>
    </citation>
    <scope>NUCLEOTIDE SEQUENCE [LARGE SCALE GENOMIC DNA]</scope>
    <source>
        <strain evidence="4 5">NBRC 100340</strain>
    </source>
</reference>
<organism evidence="4 5">
    <name type="scientific">Kineosphaera limosa NBRC 100340</name>
    <dbReference type="NCBI Taxonomy" id="1184609"/>
    <lineage>
        <taxon>Bacteria</taxon>
        <taxon>Bacillati</taxon>
        <taxon>Actinomycetota</taxon>
        <taxon>Actinomycetes</taxon>
        <taxon>Micrococcales</taxon>
        <taxon>Dermatophilaceae</taxon>
        <taxon>Kineosphaera</taxon>
    </lineage>
</organism>
<keyword evidence="2" id="KW-0472">Membrane</keyword>
<feature type="domain" description="EamA" evidence="3">
    <location>
        <begin position="14"/>
        <end position="145"/>
    </location>
</feature>
<feature type="transmembrane region" description="Helical" evidence="2">
    <location>
        <begin position="249"/>
        <end position="271"/>
    </location>
</feature>
<keyword evidence="2" id="KW-0812">Transmembrane</keyword>
<feature type="transmembrane region" description="Helical" evidence="2">
    <location>
        <begin position="168"/>
        <end position="185"/>
    </location>
</feature>
<keyword evidence="2" id="KW-1133">Transmembrane helix</keyword>